<dbReference type="Gene3D" id="3.30.499.10">
    <property type="entry name" value="Aconitase, domain 3"/>
    <property type="match status" value="1"/>
</dbReference>
<dbReference type="InterPro" id="IPR001030">
    <property type="entry name" value="Acoase/IPM_deHydtase_lsu_aba"/>
</dbReference>
<sequence length="125" mass="13149">EVEGMEIGQVVIGSSANPGVRDFWTAGAIVKGKATREEVSFDINPTSRQLIQNLIANKGFENLIAAGARFHQSGCMGCIGMGQAPASDTISLRTMPRNFPSRSGTEDDQVYLCSPETAAASALTG</sequence>
<dbReference type="InterPro" id="IPR015931">
    <property type="entry name" value="Acnase/IPM_dHydase_lsu_aba_1/3"/>
</dbReference>
<keyword evidence="6" id="KW-1185">Reference proteome</keyword>
<dbReference type="RefSeq" id="WP_235942714.1">
    <property type="nucleotide sequence ID" value="NZ_JAAVJR010000993.1"/>
</dbReference>
<comment type="caution">
    <text evidence="5">The sequence shown here is derived from an EMBL/GenBank/DDBJ whole genome shotgun (WGS) entry which is preliminary data.</text>
</comment>
<protein>
    <submittedName>
        <fullName evidence="5">Aconitate hydratase</fullName>
    </submittedName>
</protein>
<evidence type="ECO:0000313" key="6">
    <source>
        <dbReference type="Proteomes" id="UP000703674"/>
    </source>
</evidence>
<reference evidence="5 6" key="1">
    <citation type="submission" date="2020-03" db="EMBL/GenBank/DDBJ databases">
        <title>Salinimicrobium sp. nov, isolated from SCS.</title>
        <authorList>
            <person name="Cao W.R."/>
        </authorList>
    </citation>
    <scope>NUCLEOTIDE SEQUENCE [LARGE SCALE GENOMIC DNA]</scope>
    <source>
        <strain evidence="6">J15B91</strain>
    </source>
</reference>
<name>A0ABX1D7Q5_9FLAO</name>
<dbReference type="InterPro" id="IPR036008">
    <property type="entry name" value="Aconitase_4Fe-4S_dom"/>
</dbReference>
<dbReference type="Proteomes" id="UP000703674">
    <property type="component" value="Unassembled WGS sequence"/>
</dbReference>
<feature type="non-terminal residue" evidence="5">
    <location>
        <position position="125"/>
    </location>
</feature>
<accession>A0ABX1D7Q5</accession>
<dbReference type="PANTHER" id="PTHR43160:SF3">
    <property type="entry name" value="ACONITATE HYDRATASE, MITOCHONDRIAL"/>
    <property type="match status" value="1"/>
</dbReference>
<feature type="domain" description="Aconitase/3-isopropylmalate dehydratase large subunit alpha/beta/alpha" evidence="4">
    <location>
        <begin position="2"/>
        <end position="125"/>
    </location>
</feature>
<evidence type="ECO:0000313" key="5">
    <source>
        <dbReference type="EMBL" id="NJW55284.1"/>
    </source>
</evidence>
<gene>
    <name evidence="5" type="ORF">HC175_20420</name>
</gene>
<keyword evidence="2" id="KW-0408">Iron</keyword>
<dbReference type="SUPFAM" id="SSF53732">
    <property type="entry name" value="Aconitase iron-sulfur domain"/>
    <property type="match status" value="1"/>
</dbReference>
<keyword evidence="3" id="KW-0411">Iron-sulfur</keyword>
<proteinExistence type="predicted"/>
<dbReference type="Pfam" id="PF00330">
    <property type="entry name" value="Aconitase"/>
    <property type="match status" value="1"/>
</dbReference>
<keyword evidence="1" id="KW-0479">Metal-binding</keyword>
<feature type="non-terminal residue" evidence="5">
    <location>
        <position position="1"/>
    </location>
</feature>
<organism evidence="5 6">
    <name type="scientific">Salinimicrobium oceani</name>
    <dbReference type="NCBI Taxonomy" id="2722702"/>
    <lineage>
        <taxon>Bacteria</taxon>
        <taxon>Pseudomonadati</taxon>
        <taxon>Bacteroidota</taxon>
        <taxon>Flavobacteriia</taxon>
        <taxon>Flavobacteriales</taxon>
        <taxon>Flavobacteriaceae</taxon>
        <taxon>Salinimicrobium</taxon>
    </lineage>
</organism>
<evidence type="ECO:0000256" key="3">
    <source>
        <dbReference type="ARBA" id="ARBA00023014"/>
    </source>
</evidence>
<dbReference type="PANTHER" id="PTHR43160">
    <property type="entry name" value="ACONITATE HYDRATASE B"/>
    <property type="match status" value="1"/>
</dbReference>
<dbReference type="InterPro" id="IPR050926">
    <property type="entry name" value="Aconitase/IPM_isomerase"/>
</dbReference>
<evidence type="ECO:0000256" key="2">
    <source>
        <dbReference type="ARBA" id="ARBA00023004"/>
    </source>
</evidence>
<evidence type="ECO:0000259" key="4">
    <source>
        <dbReference type="Pfam" id="PF00330"/>
    </source>
</evidence>
<evidence type="ECO:0000256" key="1">
    <source>
        <dbReference type="ARBA" id="ARBA00022723"/>
    </source>
</evidence>
<dbReference type="EMBL" id="JAAVJR010000993">
    <property type="protein sequence ID" value="NJW55284.1"/>
    <property type="molecule type" value="Genomic_DNA"/>
</dbReference>